<dbReference type="Pfam" id="PF08281">
    <property type="entry name" value="Sigma70_r4_2"/>
    <property type="match status" value="1"/>
</dbReference>
<reference evidence="8 9" key="1">
    <citation type="journal article" date="2017" name="BMC Genomics">
        <title>Comparative and functional genomics of the Lactococcus lactis taxon; insights into evolution and niche adaptation.</title>
        <authorList>
            <person name="Kelleher P."/>
            <person name="Bottacini F."/>
            <person name="Mahony J."/>
            <person name="Kilcawley K.N."/>
            <person name="van Sinderen D."/>
        </authorList>
    </citation>
    <scope>NUCLEOTIDE SEQUENCE [LARGE SCALE GENOMIC DNA]</scope>
    <source>
        <strain evidence="8 9">275</strain>
    </source>
</reference>
<dbReference type="InterPro" id="IPR013325">
    <property type="entry name" value="RNA_pol_sigma_r2"/>
</dbReference>
<dbReference type="AlphaFoldDB" id="A0A1V0NJ24"/>
<keyword evidence="2" id="KW-0805">Transcription regulation</keyword>
<dbReference type="NCBIfam" id="TIGR02937">
    <property type="entry name" value="sigma70-ECF"/>
    <property type="match status" value="1"/>
</dbReference>
<evidence type="ECO:0000256" key="1">
    <source>
        <dbReference type="ARBA" id="ARBA00010641"/>
    </source>
</evidence>
<evidence type="ECO:0000259" key="7">
    <source>
        <dbReference type="Pfam" id="PF08281"/>
    </source>
</evidence>
<dbReference type="RefSeq" id="WP_012898649.1">
    <property type="nucleotide sequence ID" value="NZ_BJMA01000027.1"/>
</dbReference>
<feature type="domain" description="RNA polymerase sigma factor 70 region 4 type 2" evidence="7">
    <location>
        <begin position="101"/>
        <end position="150"/>
    </location>
</feature>
<accession>A0A1V0NJ24</accession>
<dbReference type="SUPFAM" id="SSF88946">
    <property type="entry name" value="Sigma2 domain of RNA polymerase sigma factors"/>
    <property type="match status" value="1"/>
</dbReference>
<dbReference type="Gene3D" id="1.10.10.10">
    <property type="entry name" value="Winged helix-like DNA-binding domain superfamily/Winged helix DNA-binding domain"/>
    <property type="match status" value="1"/>
</dbReference>
<evidence type="ECO:0000256" key="2">
    <source>
        <dbReference type="ARBA" id="ARBA00023015"/>
    </source>
</evidence>
<dbReference type="InterPro" id="IPR039425">
    <property type="entry name" value="RNA_pol_sigma-70-like"/>
</dbReference>
<gene>
    <name evidence="8" type="ORF">LL275_2310</name>
</gene>
<dbReference type="PANTHER" id="PTHR43133">
    <property type="entry name" value="RNA POLYMERASE ECF-TYPE SIGMA FACTO"/>
    <property type="match status" value="1"/>
</dbReference>
<evidence type="ECO:0000256" key="3">
    <source>
        <dbReference type="ARBA" id="ARBA00023082"/>
    </source>
</evidence>
<dbReference type="OMA" id="PYYNRLL"/>
<name>A0A1V0NJ24_LACLL</name>
<evidence type="ECO:0000313" key="8">
    <source>
        <dbReference type="EMBL" id="ARD99934.1"/>
    </source>
</evidence>
<evidence type="ECO:0000313" key="9">
    <source>
        <dbReference type="Proteomes" id="UP000192085"/>
    </source>
</evidence>
<dbReference type="InterPro" id="IPR013249">
    <property type="entry name" value="RNA_pol_sigma70_r4_t2"/>
</dbReference>
<dbReference type="InterPro" id="IPR013324">
    <property type="entry name" value="RNA_pol_sigma_r3/r4-like"/>
</dbReference>
<dbReference type="GO" id="GO:0016987">
    <property type="term" value="F:sigma factor activity"/>
    <property type="evidence" value="ECO:0007669"/>
    <property type="project" value="UniProtKB-KW"/>
</dbReference>
<keyword evidence="3" id="KW-0731">Sigma factor</keyword>
<feature type="domain" description="RNA polymerase sigma-70 region 2" evidence="6">
    <location>
        <begin position="14"/>
        <end position="75"/>
    </location>
</feature>
<keyword evidence="4" id="KW-0238">DNA-binding</keyword>
<sequence>MVNLKEYENDVNDYAIEITKYLISRGSQLVDAEDAVQDTLVKILSLDIFIEPDKLRAFMYRTSIRTYINSYNRSKHYQKIIKNLEKELETAAFLVESSPLPKIIEQLPPYYKKLLNAYYYENSSTKQLAEYFECSLSKIKIDLYRARKKLKKQLEKAGYDQWLL</sequence>
<evidence type="ECO:0000259" key="6">
    <source>
        <dbReference type="Pfam" id="PF04542"/>
    </source>
</evidence>
<dbReference type="SUPFAM" id="SSF88659">
    <property type="entry name" value="Sigma3 and sigma4 domains of RNA polymerase sigma factors"/>
    <property type="match status" value="1"/>
</dbReference>
<protein>
    <submittedName>
        <fullName evidence="8">RNA polymerase ECF sigma factor</fullName>
    </submittedName>
</protein>
<dbReference type="PANTHER" id="PTHR43133:SF8">
    <property type="entry name" value="RNA POLYMERASE SIGMA FACTOR HI_1459-RELATED"/>
    <property type="match status" value="1"/>
</dbReference>
<evidence type="ECO:0000256" key="5">
    <source>
        <dbReference type="ARBA" id="ARBA00023163"/>
    </source>
</evidence>
<keyword evidence="5" id="KW-0804">Transcription</keyword>
<dbReference type="EMBL" id="CP015897">
    <property type="protein sequence ID" value="ARD99934.1"/>
    <property type="molecule type" value="Genomic_DNA"/>
</dbReference>
<dbReference type="InterPro" id="IPR014284">
    <property type="entry name" value="RNA_pol_sigma-70_dom"/>
</dbReference>
<dbReference type="Gene3D" id="1.10.1740.10">
    <property type="match status" value="1"/>
</dbReference>
<dbReference type="GO" id="GO:0003677">
    <property type="term" value="F:DNA binding"/>
    <property type="evidence" value="ECO:0007669"/>
    <property type="project" value="UniProtKB-KW"/>
</dbReference>
<evidence type="ECO:0000256" key="4">
    <source>
        <dbReference type="ARBA" id="ARBA00023125"/>
    </source>
</evidence>
<dbReference type="Pfam" id="PF04542">
    <property type="entry name" value="Sigma70_r2"/>
    <property type="match status" value="1"/>
</dbReference>
<dbReference type="GO" id="GO:0006352">
    <property type="term" value="P:DNA-templated transcription initiation"/>
    <property type="evidence" value="ECO:0007669"/>
    <property type="project" value="InterPro"/>
</dbReference>
<comment type="similarity">
    <text evidence="1">Belongs to the sigma-70 factor family. ECF subfamily.</text>
</comment>
<dbReference type="InterPro" id="IPR007627">
    <property type="entry name" value="RNA_pol_sigma70_r2"/>
</dbReference>
<dbReference type="InterPro" id="IPR036388">
    <property type="entry name" value="WH-like_DNA-bd_sf"/>
</dbReference>
<organism evidence="8 9">
    <name type="scientific">Lactococcus lactis subsp. lactis</name>
    <name type="common">Streptococcus lactis</name>
    <dbReference type="NCBI Taxonomy" id="1360"/>
    <lineage>
        <taxon>Bacteria</taxon>
        <taxon>Bacillati</taxon>
        <taxon>Bacillota</taxon>
        <taxon>Bacilli</taxon>
        <taxon>Lactobacillales</taxon>
        <taxon>Streptococcaceae</taxon>
        <taxon>Lactococcus</taxon>
    </lineage>
</organism>
<dbReference type="Proteomes" id="UP000192085">
    <property type="component" value="Chromosome"/>
</dbReference>
<proteinExistence type="inferred from homology"/>